<dbReference type="PANTHER" id="PTHR11803">
    <property type="entry name" value="2-IMINOBUTANOATE/2-IMINOPROPANOATE DEAMINASE RIDA"/>
    <property type="match status" value="1"/>
</dbReference>
<protein>
    <submittedName>
        <fullName evidence="2">RidA family protein</fullName>
        <ecNumber evidence="2">3.5.-.-</ecNumber>
    </submittedName>
</protein>
<evidence type="ECO:0000313" key="4">
    <source>
        <dbReference type="Proteomes" id="UP001609219"/>
    </source>
</evidence>
<reference evidence="3 4" key="1">
    <citation type="submission" date="2024-10" db="EMBL/GenBank/DDBJ databases">
        <authorList>
            <person name="Riesco R."/>
        </authorList>
    </citation>
    <scope>NUCLEOTIDE SEQUENCE [LARGE SCALE GENOMIC DNA]</scope>
    <source>
        <strain evidence="2 3">NCIMB 15448</strain>
        <strain evidence="1 4">NCIMB 15450</strain>
    </source>
</reference>
<dbReference type="EMBL" id="JBIMSN010000081">
    <property type="protein sequence ID" value="MFH5230519.1"/>
    <property type="molecule type" value="Genomic_DNA"/>
</dbReference>
<keyword evidence="4" id="KW-1185">Reference proteome</keyword>
<proteinExistence type="predicted"/>
<dbReference type="SUPFAM" id="SSF55298">
    <property type="entry name" value="YjgF-like"/>
    <property type="match status" value="1"/>
</dbReference>
<evidence type="ECO:0000313" key="2">
    <source>
        <dbReference type="EMBL" id="MFH5244012.1"/>
    </source>
</evidence>
<organism evidence="2 3">
    <name type="scientific">Antrihabitans spumae</name>
    <dbReference type="NCBI Taxonomy" id="3373370"/>
    <lineage>
        <taxon>Bacteria</taxon>
        <taxon>Bacillati</taxon>
        <taxon>Actinomycetota</taxon>
        <taxon>Actinomycetes</taxon>
        <taxon>Mycobacteriales</taxon>
        <taxon>Nocardiaceae</taxon>
        <taxon>Antrihabitans</taxon>
    </lineage>
</organism>
<dbReference type="EMBL" id="JBIMSP010000034">
    <property type="protein sequence ID" value="MFH5244012.1"/>
    <property type="molecule type" value="Genomic_DNA"/>
</dbReference>
<gene>
    <name evidence="2" type="ORF">ACHIPV_19340</name>
    <name evidence="1" type="ORF">ACHIRB_18380</name>
</gene>
<dbReference type="CDD" id="cd00448">
    <property type="entry name" value="YjgF_YER057c_UK114_family"/>
    <property type="match status" value="1"/>
</dbReference>
<dbReference type="InterPro" id="IPR006175">
    <property type="entry name" value="YjgF/YER057c/UK114"/>
</dbReference>
<dbReference type="RefSeq" id="WP_395125427.1">
    <property type="nucleotide sequence ID" value="NZ_JBIMSN010000081.1"/>
</dbReference>
<dbReference type="PANTHER" id="PTHR11803:SF39">
    <property type="entry name" value="2-IMINOBUTANOATE_2-IMINOPROPANOATE DEAMINASE"/>
    <property type="match status" value="1"/>
</dbReference>
<dbReference type="Proteomes" id="UP001609176">
    <property type="component" value="Unassembled WGS sequence"/>
</dbReference>
<dbReference type="GO" id="GO:0016787">
    <property type="term" value="F:hydrolase activity"/>
    <property type="evidence" value="ECO:0007669"/>
    <property type="project" value="UniProtKB-KW"/>
</dbReference>
<accession>A0ABW7KQF6</accession>
<dbReference type="Proteomes" id="UP001609219">
    <property type="component" value="Unassembled WGS sequence"/>
</dbReference>
<dbReference type="EC" id="3.5.-.-" evidence="2"/>
<evidence type="ECO:0000313" key="1">
    <source>
        <dbReference type="EMBL" id="MFH5230519.1"/>
    </source>
</evidence>
<dbReference type="Pfam" id="PF01042">
    <property type="entry name" value="Ribonuc_L-PSP"/>
    <property type="match status" value="1"/>
</dbReference>
<comment type="caution">
    <text evidence="2">The sequence shown here is derived from an EMBL/GenBank/DDBJ whole genome shotgun (WGS) entry which is preliminary data.</text>
</comment>
<dbReference type="InterPro" id="IPR035959">
    <property type="entry name" value="RutC-like_sf"/>
</dbReference>
<name>A0ABW7KQF6_9NOCA</name>
<dbReference type="Gene3D" id="3.30.1330.40">
    <property type="entry name" value="RutC-like"/>
    <property type="match status" value="1"/>
</dbReference>
<sequence>MTAATSYDMGKPATHLTVEERRTVPEYLNPWNLPYPRYGMTPGVATDDFVFAGGMALDLETVRRKPEADTIAAETKIALDEIRGLLEAAGSSLRDVVKTTCYLSDDSYRKEFWQAYTEVFSPGPFPARTTFVVGIAGDCRVEIDAIARRPKQ</sequence>
<evidence type="ECO:0000313" key="3">
    <source>
        <dbReference type="Proteomes" id="UP001609176"/>
    </source>
</evidence>
<keyword evidence="2" id="KW-0378">Hydrolase</keyword>